<dbReference type="PANTHER" id="PTHR37825">
    <property type="entry name" value="TRNA(MET) CYTIDINE ACETATE LIGASE"/>
    <property type="match status" value="1"/>
</dbReference>
<evidence type="ECO:0000256" key="2">
    <source>
        <dbReference type="HAMAP-Rule" id="MF_01539"/>
    </source>
</evidence>
<feature type="binding site" evidence="2">
    <location>
        <position position="102"/>
    </location>
    <ligand>
        <name>ATP</name>
        <dbReference type="ChEBI" id="CHEBI:30616"/>
    </ligand>
</feature>
<reference evidence="3" key="1">
    <citation type="submission" date="2019-11" db="EMBL/GenBank/DDBJ databases">
        <authorList>
            <person name="Feng L."/>
        </authorList>
    </citation>
    <scope>NUCLEOTIDE SEQUENCE</scope>
    <source>
        <strain evidence="3">IbartlettiiLFYP30</strain>
    </source>
</reference>
<dbReference type="GO" id="GO:0016879">
    <property type="term" value="F:ligase activity, forming carbon-nitrogen bonds"/>
    <property type="evidence" value="ECO:0007669"/>
    <property type="project" value="UniProtKB-UniRule"/>
</dbReference>
<sequence length="420" mass="48081">MNLLGLIVEYNPFHNGHLYHLNESKKITNATHTIAVMSGNFMQRGTPALLDKFTRAEMAVRNGVDLVVELPTLYACQSAEIFAHGGISLLNSLNCVNSICFGSEIGDIDILYLISKILIDEPIDFKIKLKDYLDKGLPFPKARASALFYYITENKLYDTSEEDLLNMLNSPNNILGIEYIKSILKLNSKIKPYTINRINSGYNSLNVNDSICSASAIRNALKNNSLDTINYTMPKDTYDIINRVIESGFNLVYNEDFYQILSSIIIRDKDNLTDYFEVNEGIENKIYNSIFKCHNIETLQNEIKSKRYTMTKISRTLNNIMLGIKGSDILKTKDLTNIPYVRVLAFNEKGCEILKEIKKNSEIEVITKFSKIKYINSNIFNTLINYDIKATNMYNLIYYKDNFDMLKAPLDYITSPKYIK</sequence>
<keyword evidence="2" id="KW-0436">Ligase</keyword>
<keyword evidence="2" id="KW-0067">ATP-binding</keyword>
<keyword evidence="2" id="KW-0694">RNA-binding</keyword>
<keyword evidence="2" id="KW-0963">Cytoplasm</keyword>
<dbReference type="SUPFAM" id="SSF52374">
    <property type="entry name" value="Nucleotidylyl transferase"/>
    <property type="match status" value="1"/>
</dbReference>
<dbReference type="EMBL" id="CACRUE010000012">
    <property type="protein sequence ID" value="VYT78305.1"/>
    <property type="molecule type" value="Genomic_DNA"/>
</dbReference>
<comment type="catalytic activity">
    <reaction evidence="2">
        <text>cytidine(34) in elongator tRNA(Met) + acetate + ATP = N(4)-acetylcytidine(34) in elongator tRNA(Met) + AMP + diphosphate</text>
        <dbReference type="Rhea" id="RHEA:58144"/>
        <dbReference type="Rhea" id="RHEA-COMP:10693"/>
        <dbReference type="Rhea" id="RHEA-COMP:10694"/>
        <dbReference type="ChEBI" id="CHEBI:30089"/>
        <dbReference type="ChEBI" id="CHEBI:30616"/>
        <dbReference type="ChEBI" id="CHEBI:33019"/>
        <dbReference type="ChEBI" id="CHEBI:74900"/>
        <dbReference type="ChEBI" id="CHEBI:82748"/>
        <dbReference type="ChEBI" id="CHEBI:456215"/>
    </reaction>
</comment>
<dbReference type="RefSeq" id="WP_156530635.1">
    <property type="nucleotide sequence ID" value="NZ_CACRUE010000012.1"/>
</dbReference>
<keyword evidence="2" id="KW-0820">tRNA-binding</keyword>
<dbReference type="GO" id="GO:0005524">
    <property type="term" value="F:ATP binding"/>
    <property type="evidence" value="ECO:0007669"/>
    <property type="project" value="UniProtKB-KW"/>
</dbReference>
<feature type="binding site" evidence="2">
    <location>
        <begin position="197"/>
        <end position="198"/>
    </location>
    <ligand>
        <name>ATP</name>
        <dbReference type="ChEBI" id="CHEBI:30616"/>
    </ligand>
</feature>
<keyword evidence="1 2" id="KW-0819">tRNA processing</keyword>
<evidence type="ECO:0000313" key="3">
    <source>
        <dbReference type="EMBL" id="VYT78305.1"/>
    </source>
</evidence>
<comment type="function">
    <text evidence="2">Catalyzes the formation of N(4)-acetylcytidine (ac(4)C) at the wobble position of elongator tRNA(Met), using acetate and ATP as substrates. First activates an acetate ion to form acetyladenylate (Ac-AMP) and then transfers the acetyl group to tRNA to form ac(4)C34.</text>
</comment>
<dbReference type="PANTHER" id="PTHR37825:SF1">
    <property type="entry name" value="TRNA(MET) CYTIDINE ACETATE LIGASE"/>
    <property type="match status" value="1"/>
</dbReference>
<evidence type="ECO:0000256" key="1">
    <source>
        <dbReference type="ARBA" id="ARBA00022694"/>
    </source>
</evidence>
<accession>A0A6N2ZFD4</accession>
<dbReference type="GO" id="GO:0005737">
    <property type="term" value="C:cytoplasm"/>
    <property type="evidence" value="ECO:0007669"/>
    <property type="project" value="UniProtKB-SubCell"/>
</dbReference>
<dbReference type="GO" id="GO:0006400">
    <property type="term" value="P:tRNA modification"/>
    <property type="evidence" value="ECO:0007669"/>
    <property type="project" value="UniProtKB-UniRule"/>
</dbReference>
<name>A0A6N2ZFD4_9FIRM</name>
<proteinExistence type="inferred from homology"/>
<dbReference type="InterPro" id="IPR008513">
    <property type="entry name" value="tRNA(Met)_cyd_acetate_ligase"/>
</dbReference>
<comment type="similarity">
    <text evidence="2">Belongs to the TmcAL family.</text>
</comment>
<feature type="binding site" evidence="2">
    <location>
        <begin position="7"/>
        <end position="20"/>
    </location>
    <ligand>
        <name>ATP</name>
        <dbReference type="ChEBI" id="CHEBI:30616"/>
    </ligand>
</feature>
<gene>
    <name evidence="2" type="primary">tmcAL</name>
    <name evidence="3" type="ORF">IBLFYP30_00072</name>
</gene>
<dbReference type="AlphaFoldDB" id="A0A6N2ZFD4"/>
<dbReference type="EC" id="6.3.4.-" evidence="2"/>
<dbReference type="Gene3D" id="3.40.50.620">
    <property type="entry name" value="HUPs"/>
    <property type="match status" value="1"/>
</dbReference>
<feature type="binding site" evidence="2">
    <location>
        <position position="172"/>
    </location>
    <ligand>
        <name>ATP</name>
        <dbReference type="ChEBI" id="CHEBI:30616"/>
    </ligand>
</feature>
<dbReference type="GO" id="GO:0000049">
    <property type="term" value="F:tRNA binding"/>
    <property type="evidence" value="ECO:0007669"/>
    <property type="project" value="UniProtKB-KW"/>
</dbReference>
<organism evidence="3">
    <name type="scientific">Intestinibacter bartlettii</name>
    <dbReference type="NCBI Taxonomy" id="261299"/>
    <lineage>
        <taxon>Bacteria</taxon>
        <taxon>Bacillati</taxon>
        <taxon>Bacillota</taxon>
        <taxon>Clostridia</taxon>
        <taxon>Peptostreptococcales</taxon>
        <taxon>Peptostreptococcaceae</taxon>
        <taxon>Intestinibacter</taxon>
    </lineage>
</organism>
<dbReference type="Pfam" id="PF05636">
    <property type="entry name" value="HIGH_NTase1"/>
    <property type="match status" value="1"/>
</dbReference>
<dbReference type="InterPro" id="IPR014729">
    <property type="entry name" value="Rossmann-like_a/b/a_fold"/>
</dbReference>
<comment type="subcellular location">
    <subcellularLocation>
        <location evidence="2">Cytoplasm</location>
    </subcellularLocation>
</comment>
<keyword evidence="2" id="KW-0547">Nucleotide-binding</keyword>
<dbReference type="HAMAP" id="MF_01539">
    <property type="entry name" value="TmcAL"/>
    <property type="match status" value="1"/>
</dbReference>
<protein>
    <recommendedName>
        <fullName evidence="2">tRNA(Met) cytidine acetate ligase</fullName>
        <ecNumber evidence="2">6.3.4.-</ecNumber>
    </recommendedName>
</protein>
<dbReference type="NCBIfam" id="NF010191">
    <property type="entry name" value="PRK13670.1"/>
    <property type="match status" value="1"/>
</dbReference>